<name>A0A918FKK7_9ACTN</name>
<gene>
    <name evidence="2" type="ORF">GCM10010251_75160</name>
</gene>
<reference evidence="2" key="1">
    <citation type="journal article" date="2014" name="Int. J. Syst. Evol. Microbiol.">
        <title>Complete genome sequence of Corynebacterium casei LMG S-19264T (=DSM 44701T), isolated from a smear-ripened cheese.</title>
        <authorList>
            <consortium name="US DOE Joint Genome Institute (JGI-PGF)"/>
            <person name="Walter F."/>
            <person name="Albersmeier A."/>
            <person name="Kalinowski J."/>
            <person name="Ruckert C."/>
        </authorList>
    </citation>
    <scope>NUCLEOTIDE SEQUENCE</scope>
    <source>
        <strain evidence="2">JCM 4346</strain>
    </source>
</reference>
<reference evidence="2" key="2">
    <citation type="submission" date="2020-09" db="EMBL/GenBank/DDBJ databases">
        <authorList>
            <person name="Sun Q."/>
            <person name="Ohkuma M."/>
        </authorList>
    </citation>
    <scope>NUCLEOTIDE SEQUENCE</scope>
    <source>
        <strain evidence="2">JCM 4346</strain>
    </source>
</reference>
<evidence type="ECO:0000256" key="1">
    <source>
        <dbReference type="SAM" id="MobiDB-lite"/>
    </source>
</evidence>
<evidence type="ECO:0000313" key="2">
    <source>
        <dbReference type="EMBL" id="GGR47157.1"/>
    </source>
</evidence>
<sequence>MPYVDDPQLGVQGVLEDAVDVRSGQAEGHVDPGSPQRSHDEPTTGCGCHSMVRLSGRTQGFDKGRWDKAAARAARTAVWVGPWGTAMAVFVGRPMP</sequence>
<accession>A0A918FKK7</accession>
<feature type="region of interest" description="Disordered" evidence="1">
    <location>
        <begin position="22"/>
        <end position="51"/>
    </location>
</feature>
<protein>
    <submittedName>
        <fullName evidence="2">Uncharacterized protein</fullName>
    </submittedName>
</protein>
<organism evidence="2 3">
    <name type="scientific">Streptomyces aurantiogriseus</name>
    <dbReference type="NCBI Taxonomy" id="66870"/>
    <lineage>
        <taxon>Bacteria</taxon>
        <taxon>Bacillati</taxon>
        <taxon>Actinomycetota</taxon>
        <taxon>Actinomycetes</taxon>
        <taxon>Kitasatosporales</taxon>
        <taxon>Streptomycetaceae</taxon>
        <taxon>Streptomyces</taxon>
    </lineage>
</organism>
<keyword evidence="3" id="KW-1185">Reference proteome</keyword>
<comment type="caution">
    <text evidence="2">The sequence shown here is derived from an EMBL/GenBank/DDBJ whole genome shotgun (WGS) entry which is preliminary data.</text>
</comment>
<evidence type="ECO:0000313" key="3">
    <source>
        <dbReference type="Proteomes" id="UP000658320"/>
    </source>
</evidence>
<dbReference type="EMBL" id="BMSX01000023">
    <property type="protein sequence ID" value="GGR47157.1"/>
    <property type="molecule type" value="Genomic_DNA"/>
</dbReference>
<dbReference type="AlphaFoldDB" id="A0A918FKK7"/>
<proteinExistence type="predicted"/>
<dbReference type="Proteomes" id="UP000658320">
    <property type="component" value="Unassembled WGS sequence"/>
</dbReference>